<comment type="subcellular location">
    <subcellularLocation>
        <location evidence="1 5">Bacterial flagellum basal body</location>
    </subcellularLocation>
</comment>
<dbReference type="Pfam" id="PF07559">
    <property type="entry name" value="FlgE_D2"/>
    <property type="match status" value="1"/>
</dbReference>
<feature type="domain" description="Flagellar hook protein FlgE/F/G-like D1" evidence="9">
    <location>
        <begin position="83"/>
        <end position="142"/>
    </location>
</feature>
<dbReference type="InterPro" id="IPR037058">
    <property type="entry name" value="Falgellar_hook_FlgE_sf"/>
</dbReference>
<dbReference type="GO" id="GO:0071978">
    <property type="term" value="P:bacterial-type flagellum-dependent swarming motility"/>
    <property type="evidence" value="ECO:0007669"/>
    <property type="project" value="TreeGrafter"/>
</dbReference>
<dbReference type="PROSITE" id="PS00588">
    <property type="entry name" value="FLAGELLA_BB_ROD"/>
    <property type="match status" value="1"/>
</dbReference>
<evidence type="ECO:0000256" key="5">
    <source>
        <dbReference type="RuleBase" id="RU362116"/>
    </source>
</evidence>
<dbReference type="Proteomes" id="UP000001625">
    <property type="component" value="Chromosome"/>
</dbReference>
<dbReference type="InterPro" id="IPR010930">
    <property type="entry name" value="Flg_bb/hook_C_dom"/>
</dbReference>
<dbReference type="NCBIfam" id="TIGR03506">
    <property type="entry name" value="FlgEFG_subfam"/>
    <property type="match status" value="1"/>
</dbReference>
<dbReference type="EMBL" id="CP001965">
    <property type="protein sequence ID" value="ADE10808.1"/>
    <property type="molecule type" value="Genomic_DNA"/>
</dbReference>
<evidence type="ECO:0000313" key="11">
    <source>
        <dbReference type="Proteomes" id="UP000001625"/>
    </source>
</evidence>
<dbReference type="SUPFAM" id="SSF117143">
    <property type="entry name" value="Flagellar hook protein flgE"/>
    <property type="match status" value="1"/>
</dbReference>
<dbReference type="KEGG" id="slt:Slit_0568"/>
<keyword evidence="11" id="KW-1185">Reference proteome</keyword>
<dbReference type="NCBIfam" id="NF004238">
    <property type="entry name" value="PRK05682.1-1"/>
    <property type="match status" value="1"/>
</dbReference>
<protein>
    <recommendedName>
        <fullName evidence="3 5">Flagellar hook protein FlgE</fullName>
    </recommendedName>
</protein>
<reference evidence="10 11" key="1">
    <citation type="submission" date="2010-03" db="EMBL/GenBank/DDBJ databases">
        <title>Complete sequence of Sideroxydans lithotrophicus ES-1.</title>
        <authorList>
            <consortium name="US DOE Joint Genome Institute"/>
            <person name="Lucas S."/>
            <person name="Copeland A."/>
            <person name="Lapidus A."/>
            <person name="Cheng J.-F."/>
            <person name="Bruce D."/>
            <person name="Goodwin L."/>
            <person name="Pitluck S."/>
            <person name="Munk A.C."/>
            <person name="Detter J.C."/>
            <person name="Han C."/>
            <person name="Tapia R."/>
            <person name="Larimer F."/>
            <person name="Land M."/>
            <person name="Hauser L."/>
            <person name="Kyrpides N."/>
            <person name="Ivanova N."/>
            <person name="Emerson D."/>
            <person name="Woyke T."/>
        </authorList>
    </citation>
    <scope>NUCLEOTIDE SEQUENCE [LARGE SCALE GENOMIC DNA]</scope>
    <source>
        <strain evidence="10 11">ES-1</strain>
    </source>
</reference>
<dbReference type="Pfam" id="PF00460">
    <property type="entry name" value="Flg_bb_rod"/>
    <property type="match status" value="1"/>
</dbReference>
<feature type="domain" description="Flagellar basal-body/hook protein C-terminal" evidence="7">
    <location>
        <begin position="361"/>
        <end position="404"/>
    </location>
</feature>
<sequence length="405" mass="41209">MGFQQGLSGLNAASKSLDVIGNNVANASTVGFKQSQAQFADVYASSMAGSSGGQAGIGTRVATVAQQFTQGNITTTNNSLDMAVSGSGFFRMDNNGSITFSRNGQFQLDKNGFIVNSQGYKLTGFLPNAAGAIVATTPADIQVSTADLLPKATANVTAGLNLDARSTVPAIAPFDPNNPATFNNSTSSTIYDSLGGPHVASLYFVKTATNAWSSYLTVDGTQVGAGALTAMTFSSSGVLTAPAGAVTSAAFTPAGGGAAQTLSINFSGTSQFGSTFGVNSLSQDGYTSGHMTGFSTGSDGIVTGRYSNGQTKTLAQVVLANFSNAQGLQPLGNNQWVETSTSGTPLVGAPGSASLGVLQTSAVEDSNVDLTAELVNMITAQRVYQANAQTIKTQDQVLQTIVNLR</sequence>
<organism evidence="10 11">
    <name type="scientific">Sideroxydans lithotrophicus (strain ES-1)</name>
    <dbReference type="NCBI Taxonomy" id="580332"/>
    <lineage>
        <taxon>Bacteria</taxon>
        <taxon>Pseudomonadati</taxon>
        <taxon>Pseudomonadota</taxon>
        <taxon>Betaproteobacteria</taxon>
        <taxon>Nitrosomonadales</taxon>
        <taxon>Gallionellaceae</taxon>
        <taxon>Sideroxydans</taxon>
    </lineage>
</organism>
<dbReference type="InterPro" id="IPR053967">
    <property type="entry name" value="LlgE_F_G-like_D1"/>
</dbReference>
<keyword evidence="4 5" id="KW-0975">Bacterial flagellum</keyword>
<feature type="domain" description="Flagellar basal body rod protein N-terminal" evidence="6">
    <location>
        <begin position="6"/>
        <end position="33"/>
    </location>
</feature>
<dbReference type="GO" id="GO:0009424">
    <property type="term" value="C:bacterial-type flagellum hook"/>
    <property type="evidence" value="ECO:0007669"/>
    <property type="project" value="TreeGrafter"/>
</dbReference>
<evidence type="ECO:0000256" key="2">
    <source>
        <dbReference type="ARBA" id="ARBA00009677"/>
    </source>
</evidence>
<evidence type="ECO:0000259" key="8">
    <source>
        <dbReference type="Pfam" id="PF07559"/>
    </source>
</evidence>
<dbReference type="RefSeq" id="WP_013028707.1">
    <property type="nucleotide sequence ID" value="NC_013959.1"/>
</dbReference>
<dbReference type="InterPro" id="IPR001444">
    <property type="entry name" value="Flag_bb_rod_N"/>
</dbReference>
<feature type="domain" description="Flagellar hook protein FlgE D2" evidence="8">
    <location>
        <begin position="161"/>
        <end position="286"/>
    </location>
</feature>
<dbReference type="InterPro" id="IPR020013">
    <property type="entry name" value="Flagellar_FlgE/F/G"/>
</dbReference>
<comment type="similarity">
    <text evidence="2 5">Belongs to the flagella basal body rod proteins family.</text>
</comment>
<dbReference type="PANTHER" id="PTHR30435:SF1">
    <property type="entry name" value="FLAGELLAR HOOK PROTEIN FLGE"/>
    <property type="match status" value="1"/>
</dbReference>
<proteinExistence type="inferred from homology"/>
<dbReference type="InterPro" id="IPR019776">
    <property type="entry name" value="Flagellar_basal_body_rod_CS"/>
</dbReference>
<accession>D5CMX2</accession>
<evidence type="ECO:0000256" key="4">
    <source>
        <dbReference type="ARBA" id="ARBA00023143"/>
    </source>
</evidence>
<dbReference type="OrthoDB" id="8578401at2"/>
<dbReference type="Gene3D" id="2.60.98.20">
    <property type="entry name" value="Flagellar hook protein FlgE"/>
    <property type="match status" value="1"/>
</dbReference>
<evidence type="ECO:0000313" key="10">
    <source>
        <dbReference type="EMBL" id="ADE10808.1"/>
    </source>
</evidence>
<dbReference type="PANTHER" id="PTHR30435">
    <property type="entry name" value="FLAGELLAR PROTEIN"/>
    <property type="match status" value="1"/>
</dbReference>
<dbReference type="STRING" id="580332.Slit_0568"/>
<name>D5CMX2_SIDLE</name>
<evidence type="ECO:0000256" key="3">
    <source>
        <dbReference type="ARBA" id="ARBA00019015"/>
    </source>
</evidence>
<evidence type="ECO:0000259" key="9">
    <source>
        <dbReference type="Pfam" id="PF22692"/>
    </source>
</evidence>
<dbReference type="AlphaFoldDB" id="D5CMX2"/>
<gene>
    <name evidence="10" type="ordered locus">Slit_0568</name>
</gene>
<dbReference type="eggNOG" id="COG1749">
    <property type="taxonomic scope" value="Bacteria"/>
</dbReference>
<evidence type="ECO:0000259" key="6">
    <source>
        <dbReference type="Pfam" id="PF00460"/>
    </source>
</evidence>
<dbReference type="InterPro" id="IPR037925">
    <property type="entry name" value="FlgE/F/G-like"/>
</dbReference>
<evidence type="ECO:0000259" key="7">
    <source>
        <dbReference type="Pfam" id="PF06429"/>
    </source>
</evidence>
<dbReference type="InterPro" id="IPR011491">
    <property type="entry name" value="FlgE_D2"/>
</dbReference>
<dbReference type="HOGENOM" id="CLU_013687_2_0_4"/>
<dbReference type="GO" id="GO:0009425">
    <property type="term" value="C:bacterial-type flagellum basal body"/>
    <property type="evidence" value="ECO:0007669"/>
    <property type="project" value="UniProtKB-SubCell"/>
</dbReference>
<dbReference type="GO" id="GO:0005829">
    <property type="term" value="C:cytosol"/>
    <property type="evidence" value="ECO:0007669"/>
    <property type="project" value="TreeGrafter"/>
</dbReference>
<dbReference type="Pfam" id="PF22692">
    <property type="entry name" value="LlgE_F_G_D1"/>
    <property type="match status" value="1"/>
</dbReference>
<evidence type="ECO:0000256" key="1">
    <source>
        <dbReference type="ARBA" id="ARBA00004117"/>
    </source>
</evidence>
<comment type="function">
    <text evidence="5">A flexible structure which links the flagellar filament to the drive apparatus in the basal body.</text>
</comment>
<dbReference type="Pfam" id="PF06429">
    <property type="entry name" value="Flg_bbr_C"/>
    <property type="match status" value="1"/>
</dbReference>